<reference evidence="1" key="1">
    <citation type="submission" date="2021-06" db="EMBL/GenBank/DDBJ databases">
        <authorList>
            <person name="Kallberg Y."/>
            <person name="Tangrot J."/>
            <person name="Rosling A."/>
        </authorList>
    </citation>
    <scope>NUCLEOTIDE SEQUENCE</scope>
    <source>
        <strain evidence="1">IN212</strain>
    </source>
</reference>
<proteinExistence type="predicted"/>
<dbReference type="OrthoDB" id="10536025at2759"/>
<gene>
    <name evidence="1" type="ORF">RFULGI_LOCUS18376</name>
</gene>
<comment type="caution">
    <text evidence="1">The sequence shown here is derived from an EMBL/GenBank/DDBJ whole genome shotgun (WGS) entry which is preliminary data.</text>
</comment>
<feature type="non-terminal residue" evidence="1">
    <location>
        <position position="1"/>
    </location>
</feature>
<organism evidence="1 2">
    <name type="scientific">Racocetra fulgida</name>
    <dbReference type="NCBI Taxonomy" id="60492"/>
    <lineage>
        <taxon>Eukaryota</taxon>
        <taxon>Fungi</taxon>
        <taxon>Fungi incertae sedis</taxon>
        <taxon>Mucoromycota</taxon>
        <taxon>Glomeromycotina</taxon>
        <taxon>Glomeromycetes</taxon>
        <taxon>Diversisporales</taxon>
        <taxon>Gigasporaceae</taxon>
        <taxon>Racocetra</taxon>
    </lineage>
</organism>
<dbReference type="EMBL" id="CAJVPZ010079945">
    <property type="protein sequence ID" value="CAG8807342.1"/>
    <property type="molecule type" value="Genomic_DNA"/>
</dbReference>
<name>A0A9N9PBR6_9GLOM</name>
<evidence type="ECO:0000313" key="2">
    <source>
        <dbReference type="Proteomes" id="UP000789396"/>
    </source>
</evidence>
<keyword evidence="2" id="KW-1185">Reference proteome</keyword>
<sequence length="65" mass="7696">VELKFGTFPLIASYAKKLWKQMGKNKENCEALIMQLRWYKEQEQYINRVPNPYIAPYMIGSNTPL</sequence>
<evidence type="ECO:0000313" key="1">
    <source>
        <dbReference type="EMBL" id="CAG8807342.1"/>
    </source>
</evidence>
<protein>
    <submittedName>
        <fullName evidence="1">17471_t:CDS:1</fullName>
    </submittedName>
</protein>
<accession>A0A9N9PBR6</accession>
<dbReference type="AlphaFoldDB" id="A0A9N9PBR6"/>
<feature type="non-terminal residue" evidence="1">
    <location>
        <position position="65"/>
    </location>
</feature>
<dbReference type="Proteomes" id="UP000789396">
    <property type="component" value="Unassembled WGS sequence"/>
</dbReference>